<evidence type="ECO:0000313" key="1">
    <source>
        <dbReference type="EMBL" id="SFG62638.1"/>
    </source>
</evidence>
<proteinExistence type="predicted"/>
<name>A0A1I2TCS9_9ACTN</name>
<sequence>MNDTRRDTVSEENRYLKGVGEPLLALNRLIVRPGDGRRA</sequence>
<protein>
    <submittedName>
        <fullName evidence="1">Uncharacterized protein</fullName>
    </submittedName>
</protein>
<reference evidence="1 2" key="1">
    <citation type="submission" date="2016-10" db="EMBL/GenBank/DDBJ databases">
        <authorList>
            <person name="de Groot N.N."/>
        </authorList>
    </citation>
    <scope>NUCLEOTIDE SEQUENCE [LARGE SCALE GENOMIC DNA]</scope>
    <source>
        <strain evidence="1 2">OK461</strain>
    </source>
</reference>
<evidence type="ECO:0000313" key="2">
    <source>
        <dbReference type="Proteomes" id="UP000181942"/>
    </source>
</evidence>
<dbReference type="AlphaFoldDB" id="A0A1I2TCS9"/>
<accession>A0A1I2TCS9</accession>
<organism evidence="1 2">
    <name type="scientific">Streptomyces mirabilis</name>
    <dbReference type="NCBI Taxonomy" id="68239"/>
    <lineage>
        <taxon>Bacteria</taxon>
        <taxon>Bacillati</taxon>
        <taxon>Actinomycetota</taxon>
        <taxon>Actinomycetes</taxon>
        <taxon>Kitasatosporales</taxon>
        <taxon>Streptomycetaceae</taxon>
        <taxon>Streptomyces</taxon>
    </lineage>
</organism>
<gene>
    <name evidence="1" type="ORF">SAMN02787118_12470</name>
</gene>
<dbReference type="EMBL" id="FONR01000024">
    <property type="protein sequence ID" value="SFG62638.1"/>
    <property type="molecule type" value="Genomic_DNA"/>
</dbReference>
<dbReference type="Proteomes" id="UP000181942">
    <property type="component" value="Unassembled WGS sequence"/>
</dbReference>